<dbReference type="Pfam" id="PF00126">
    <property type="entry name" value="HTH_1"/>
    <property type="match status" value="1"/>
</dbReference>
<keyword evidence="2" id="KW-0805">Transcription regulation</keyword>
<name>A0ABT2PKS5_9BURK</name>
<dbReference type="RefSeq" id="WP_261500256.1">
    <property type="nucleotide sequence ID" value="NZ_JAODYH010000004.1"/>
</dbReference>
<organism evidence="6 7">
    <name type="scientific">Acidovorax bellezanensis</name>
    <dbReference type="NCBI Taxonomy" id="2976702"/>
    <lineage>
        <taxon>Bacteria</taxon>
        <taxon>Pseudomonadati</taxon>
        <taxon>Pseudomonadota</taxon>
        <taxon>Betaproteobacteria</taxon>
        <taxon>Burkholderiales</taxon>
        <taxon>Comamonadaceae</taxon>
        <taxon>Acidovorax</taxon>
    </lineage>
</organism>
<keyword evidence="4" id="KW-0804">Transcription</keyword>
<dbReference type="PANTHER" id="PTHR30419">
    <property type="entry name" value="HTH-TYPE TRANSCRIPTIONAL REGULATOR YBHD"/>
    <property type="match status" value="1"/>
</dbReference>
<dbReference type="PROSITE" id="PS50931">
    <property type="entry name" value="HTH_LYSR"/>
    <property type="match status" value="1"/>
</dbReference>
<dbReference type="Gene3D" id="1.10.10.10">
    <property type="entry name" value="Winged helix-like DNA-binding domain superfamily/Winged helix DNA-binding domain"/>
    <property type="match status" value="1"/>
</dbReference>
<accession>A0ABT2PKS5</accession>
<comment type="caution">
    <text evidence="6">The sequence shown here is derived from an EMBL/GenBank/DDBJ whole genome shotgun (WGS) entry which is preliminary data.</text>
</comment>
<evidence type="ECO:0000259" key="5">
    <source>
        <dbReference type="PROSITE" id="PS50931"/>
    </source>
</evidence>
<feature type="domain" description="HTH lysR-type" evidence="5">
    <location>
        <begin position="3"/>
        <end position="60"/>
    </location>
</feature>
<keyword evidence="7" id="KW-1185">Reference proteome</keyword>
<dbReference type="SUPFAM" id="SSF53850">
    <property type="entry name" value="Periplasmic binding protein-like II"/>
    <property type="match status" value="1"/>
</dbReference>
<dbReference type="InterPro" id="IPR050950">
    <property type="entry name" value="HTH-type_LysR_regulators"/>
</dbReference>
<dbReference type="PRINTS" id="PR00039">
    <property type="entry name" value="HTHLYSR"/>
</dbReference>
<comment type="similarity">
    <text evidence="1">Belongs to the LysR transcriptional regulatory family.</text>
</comment>
<evidence type="ECO:0000256" key="3">
    <source>
        <dbReference type="ARBA" id="ARBA00023125"/>
    </source>
</evidence>
<proteinExistence type="inferred from homology"/>
<dbReference type="InterPro" id="IPR036390">
    <property type="entry name" value="WH_DNA-bd_sf"/>
</dbReference>
<dbReference type="InterPro" id="IPR000847">
    <property type="entry name" value="LysR_HTH_N"/>
</dbReference>
<dbReference type="Gene3D" id="3.40.190.290">
    <property type="match status" value="1"/>
</dbReference>
<keyword evidence="3" id="KW-0238">DNA-binding</keyword>
<evidence type="ECO:0000256" key="1">
    <source>
        <dbReference type="ARBA" id="ARBA00009437"/>
    </source>
</evidence>
<gene>
    <name evidence="6" type="ORF">N0K08_10585</name>
</gene>
<protein>
    <submittedName>
        <fullName evidence="6">LysR family transcriptional regulator</fullName>
    </submittedName>
</protein>
<dbReference type="EMBL" id="JAODYH010000004">
    <property type="protein sequence ID" value="MCT9811080.1"/>
    <property type="molecule type" value="Genomic_DNA"/>
</dbReference>
<dbReference type="InterPro" id="IPR036388">
    <property type="entry name" value="WH-like_DNA-bd_sf"/>
</dbReference>
<dbReference type="InterPro" id="IPR005119">
    <property type="entry name" value="LysR_subst-bd"/>
</dbReference>
<sequence>MNITIKQLRAFAAVAREGSFTRAATRLHVTQSTLTAAIKMLESEIGCRLFDRSTREVALTAQGAQFLPTADRLLRELSEALENLQDTANRQRGFVVVAAAASFIDYVLSPAVVQMAKLYPGIRVRLCEETTAGACRRVLSGEADFAVNTLFQEVEGLDTSMVLTDVYGAVFGPDHPLNESSAPLKWSALEPHTVVKLDRANGIQMLIDMHPKLMRPHQEPAYEVGSMPSLFPLLVRGLGYAALPAMAAQPLIHAGLKFRPLQQPVLRRNLYFIQKHGRDLSPAAQALRQSMQEAMHRLEHSPHIQLVHAKPGQPVS</sequence>
<dbReference type="SUPFAM" id="SSF46785">
    <property type="entry name" value="Winged helix' DNA-binding domain"/>
    <property type="match status" value="1"/>
</dbReference>
<dbReference type="Proteomes" id="UP001525968">
    <property type="component" value="Unassembled WGS sequence"/>
</dbReference>
<evidence type="ECO:0000256" key="4">
    <source>
        <dbReference type="ARBA" id="ARBA00023163"/>
    </source>
</evidence>
<reference evidence="6 7" key="1">
    <citation type="submission" date="2022-09" db="EMBL/GenBank/DDBJ databases">
        <title>Draft genome of isolate Be4.</title>
        <authorList>
            <person name="Sanchez-Castro I."/>
            <person name="Martinez-Rodriguez P."/>
            <person name="Descostes M."/>
            <person name="Merroun M."/>
        </authorList>
    </citation>
    <scope>NUCLEOTIDE SEQUENCE [LARGE SCALE GENOMIC DNA]</scope>
    <source>
        <strain evidence="6 7">Be4</strain>
    </source>
</reference>
<evidence type="ECO:0000313" key="7">
    <source>
        <dbReference type="Proteomes" id="UP001525968"/>
    </source>
</evidence>
<dbReference type="PANTHER" id="PTHR30419:SF8">
    <property type="entry name" value="NITROGEN ASSIMILATION TRANSCRIPTIONAL ACTIVATOR-RELATED"/>
    <property type="match status" value="1"/>
</dbReference>
<evidence type="ECO:0000256" key="2">
    <source>
        <dbReference type="ARBA" id="ARBA00023015"/>
    </source>
</evidence>
<evidence type="ECO:0000313" key="6">
    <source>
        <dbReference type="EMBL" id="MCT9811080.1"/>
    </source>
</evidence>
<dbReference type="Pfam" id="PF03466">
    <property type="entry name" value="LysR_substrate"/>
    <property type="match status" value="1"/>
</dbReference>